<dbReference type="Pfam" id="PF07707">
    <property type="entry name" value="BACK"/>
    <property type="match status" value="1"/>
</dbReference>
<accession>A0A8S3PXP2</accession>
<evidence type="ECO:0000256" key="1">
    <source>
        <dbReference type="ARBA" id="ARBA00022441"/>
    </source>
</evidence>
<gene>
    <name evidence="4" type="ORF">MEDL_4205</name>
</gene>
<name>A0A8S3PXP2_MYTED</name>
<sequence length="564" mass="63627">MIESRTFTVPSQAQSAFTVMHELRERHMLCDVTITVEGQDFDAHKIVLCGCSPYLRAMFTNGMLETEKERVDIQGLDPCSMGQLIEFMYTSMIEITVDNVQGILQGASMLGLHQLRKMSATFLQSQLTALNCLGIYFLADLYMCGELEMAARQFIFQNFLDVIHSEEFLQLSEDRLITLLRSDKLQVTSENQVLEAALSWINAEPEIRTRNACLILQYVKLALIDMTHLENIVLKLDFVKNCLKCQQLIGNAIALHYDQSALDLMTPRAQPPCVYVVGGRNSTDCQLKSMERYDFLIDQWHSVPNMNIARTAVGVCSLDGLLYAVGGECALADSQENTLYLRSVECYDPVLRQWIAKPEMKIARSFVALAAVGRFLYAIGGEDRACSYNIVEKYDTKNETWSFAPSMKRKRSGAGYCVCDGKIYVAGGFDRALHMDRASVECYDSLSEEWTFVSEMEKARSGLALVAIEHFIYAFGGRYKDRDQYFDLSERFNTLTNQWTTIKSLNTPRAWPGAAVFDGRIYILGGFDGTNRLRSAEVYDTEVDRWVFLSNMIVSRAGCGAAVV</sequence>
<proteinExistence type="predicted"/>
<dbReference type="SUPFAM" id="SSF50965">
    <property type="entry name" value="Galactose oxidase, central domain"/>
    <property type="match status" value="2"/>
</dbReference>
<dbReference type="InterPro" id="IPR006652">
    <property type="entry name" value="Kelch_1"/>
</dbReference>
<comment type="caution">
    <text evidence="4">The sequence shown here is derived from an EMBL/GenBank/DDBJ whole genome shotgun (WGS) entry which is preliminary data.</text>
</comment>
<feature type="domain" description="BTB" evidence="3">
    <location>
        <begin position="30"/>
        <end position="97"/>
    </location>
</feature>
<dbReference type="EMBL" id="CAJPWZ010000275">
    <property type="protein sequence ID" value="CAG2188775.1"/>
    <property type="molecule type" value="Genomic_DNA"/>
</dbReference>
<dbReference type="PANTHER" id="PTHR24412:SF501">
    <property type="entry name" value="BTB DOMAIN-CONTAINING PROTEIN"/>
    <property type="match status" value="1"/>
</dbReference>
<dbReference type="FunFam" id="1.25.40.420:FF:000001">
    <property type="entry name" value="Kelch-like family member 12"/>
    <property type="match status" value="1"/>
</dbReference>
<evidence type="ECO:0000313" key="4">
    <source>
        <dbReference type="EMBL" id="CAG2188775.1"/>
    </source>
</evidence>
<evidence type="ECO:0000259" key="3">
    <source>
        <dbReference type="PROSITE" id="PS50097"/>
    </source>
</evidence>
<dbReference type="Proteomes" id="UP000683360">
    <property type="component" value="Unassembled WGS sequence"/>
</dbReference>
<dbReference type="AlphaFoldDB" id="A0A8S3PXP2"/>
<dbReference type="InterPro" id="IPR011705">
    <property type="entry name" value="BACK"/>
</dbReference>
<keyword evidence="1" id="KW-0880">Kelch repeat</keyword>
<dbReference type="InterPro" id="IPR011043">
    <property type="entry name" value="Gal_Oxase/kelch_b-propeller"/>
</dbReference>
<dbReference type="Gene3D" id="3.30.710.10">
    <property type="entry name" value="Potassium Channel Kv1.1, Chain A"/>
    <property type="match status" value="1"/>
</dbReference>
<evidence type="ECO:0000256" key="2">
    <source>
        <dbReference type="ARBA" id="ARBA00022737"/>
    </source>
</evidence>
<dbReference type="Gene3D" id="1.25.40.420">
    <property type="match status" value="1"/>
</dbReference>
<dbReference type="OrthoDB" id="45365at2759"/>
<reference evidence="4" key="1">
    <citation type="submission" date="2021-03" db="EMBL/GenBank/DDBJ databases">
        <authorList>
            <person name="Bekaert M."/>
        </authorList>
    </citation>
    <scope>NUCLEOTIDE SEQUENCE</scope>
</reference>
<dbReference type="InterPro" id="IPR015915">
    <property type="entry name" value="Kelch-typ_b-propeller"/>
</dbReference>
<dbReference type="PANTHER" id="PTHR24412">
    <property type="entry name" value="KELCH PROTEIN"/>
    <property type="match status" value="1"/>
</dbReference>
<evidence type="ECO:0000313" key="5">
    <source>
        <dbReference type="Proteomes" id="UP000683360"/>
    </source>
</evidence>
<dbReference type="InterPro" id="IPR000210">
    <property type="entry name" value="BTB/POZ_dom"/>
</dbReference>
<keyword evidence="2" id="KW-0677">Repeat</keyword>
<dbReference type="Pfam" id="PF24681">
    <property type="entry name" value="Kelch_KLHDC2_KLHL20_DRC7"/>
    <property type="match status" value="1"/>
</dbReference>
<dbReference type="PROSITE" id="PS50097">
    <property type="entry name" value="BTB"/>
    <property type="match status" value="1"/>
</dbReference>
<dbReference type="Gene3D" id="2.120.10.80">
    <property type="entry name" value="Kelch-type beta propeller"/>
    <property type="match status" value="2"/>
</dbReference>
<organism evidence="4 5">
    <name type="scientific">Mytilus edulis</name>
    <name type="common">Blue mussel</name>
    <dbReference type="NCBI Taxonomy" id="6550"/>
    <lineage>
        <taxon>Eukaryota</taxon>
        <taxon>Metazoa</taxon>
        <taxon>Spiralia</taxon>
        <taxon>Lophotrochozoa</taxon>
        <taxon>Mollusca</taxon>
        <taxon>Bivalvia</taxon>
        <taxon>Autobranchia</taxon>
        <taxon>Pteriomorphia</taxon>
        <taxon>Mytilida</taxon>
        <taxon>Mytiloidea</taxon>
        <taxon>Mytilidae</taxon>
        <taxon>Mytilinae</taxon>
        <taxon>Mytilus</taxon>
    </lineage>
</organism>
<dbReference type="InterPro" id="IPR011333">
    <property type="entry name" value="SKP1/BTB/POZ_sf"/>
</dbReference>
<dbReference type="Pfam" id="PF00651">
    <property type="entry name" value="BTB"/>
    <property type="match status" value="1"/>
</dbReference>
<dbReference type="SMART" id="SM00612">
    <property type="entry name" value="Kelch"/>
    <property type="match status" value="6"/>
</dbReference>
<dbReference type="Pfam" id="PF01344">
    <property type="entry name" value="Kelch_1"/>
    <property type="match status" value="1"/>
</dbReference>
<keyword evidence="5" id="KW-1185">Reference proteome</keyword>
<dbReference type="PIRSF" id="PIRSF037037">
    <property type="entry name" value="Kelch-like_protein_gigaxonin"/>
    <property type="match status" value="1"/>
</dbReference>
<dbReference type="SUPFAM" id="SSF54695">
    <property type="entry name" value="POZ domain"/>
    <property type="match status" value="1"/>
</dbReference>
<dbReference type="InterPro" id="IPR017096">
    <property type="entry name" value="BTB-kelch_protein"/>
</dbReference>
<dbReference type="SMART" id="SM00875">
    <property type="entry name" value="BACK"/>
    <property type="match status" value="1"/>
</dbReference>
<protein>
    <submittedName>
        <fullName evidence="4">KLHL2_3</fullName>
    </submittedName>
</protein>
<dbReference type="SMART" id="SM00225">
    <property type="entry name" value="BTB"/>
    <property type="match status" value="1"/>
</dbReference>